<dbReference type="GO" id="GO:0006412">
    <property type="term" value="P:translation"/>
    <property type="evidence" value="ECO:0007669"/>
    <property type="project" value="InterPro"/>
</dbReference>
<dbReference type="EMBL" id="ABDC03026661">
    <property type="status" value="NOT_ANNOTATED_CDS"/>
    <property type="molecule type" value="Genomic_DNA"/>
</dbReference>
<evidence type="ECO:0000313" key="7">
    <source>
        <dbReference type="Ensembl" id="ENSMICP00000046257.1"/>
    </source>
</evidence>
<keyword evidence="2" id="KW-0689">Ribosomal protein</keyword>
<dbReference type="InterPro" id="IPR029004">
    <property type="entry name" value="Ribosomal_eL28/Mak16"/>
</dbReference>
<evidence type="ECO:0000256" key="3">
    <source>
        <dbReference type="ARBA" id="ARBA00023274"/>
    </source>
</evidence>
<dbReference type="Gene3D" id="3.30.390.110">
    <property type="match status" value="1"/>
</dbReference>
<keyword evidence="3" id="KW-0687">Ribonucleoprotein</keyword>
<evidence type="ECO:0000256" key="1">
    <source>
        <dbReference type="ARBA" id="ARBA00007926"/>
    </source>
</evidence>
<comment type="similarity">
    <text evidence="1">Belongs to the eukaryotic ribosomal protein eL28 family.</text>
</comment>
<evidence type="ECO:0000313" key="8">
    <source>
        <dbReference type="Proteomes" id="UP000694394"/>
    </source>
</evidence>
<reference evidence="7" key="1">
    <citation type="submission" date="2016-12" db="EMBL/GenBank/DDBJ databases">
        <title>Mouse lemur reference genome and diversity panel.</title>
        <authorList>
            <person name="Harris R."/>
            <person name="Larsen P."/>
            <person name="Liu Y."/>
            <person name="Hughes D.S."/>
            <person name="Murali S."/>
            <person name="Raveendran M."/>
            <person name="Korchina V."/>
            <person name="Wang M."/>
            <person name="Jhangiani S."/>
            <person name="Bandaranaike D."/>
            <person name="Bellair M."/>
            <person name="Blankenburg K."/>
            <person name="Chao H."/>
            <person name="Dahdouli M."/>
            <person name="Dinh H."/>
            <person name="Doddapaneni H."/>
            <person name="English A."/>
            <person name="Firestine M."/>
            <person name="Gnanaolivu R."/>
            <person name="Gross S."/>
            <person name="Hernandez B."/>
            <person name="Javaid M."/>
            <person name="Jayaseelan J."/>
            <person name="Jones J."/>
            <person name="Khan Z."/>
            <person name="Kovar C."/>
            <person name="Kurapati P."/>
            <person name="Le B."/>
            <person name="Lee S."/>
            <person name="Li M."/>
            <person name="Mathew T."/>
            <person name="Narasimhan A."/>
            <person name="Ngo D."/>
            <person name="Nguyen L."/>
            <person name="Okwuonu G."/>
            <person name="Ongeri F."/>
            <person name="Osuji N."/>
            <person name="Pu L.-L."/>
            <person name="Puazo M."/>
            <person name="Quiroz J."/>
            <person name="Raj R."/>
            <person name="Rajbhandari K."/>
            <person name="Reid J.G."/>
            <person name="Santibanez J."/>
            <person name="Sexton D."/>
            <person name="Skinner E."/>
            <person name="Vee V."/>
            <person name="Weissenberger G."/>
            <person name="Wu Y."/>
            <person name="Xin Y."/>
            <person name="Han Y."/>
            <person name="Campbell C."/>
            <person name="Brown A."/>
            <person name="Sullivan B."/>
            <person name="Shelton J."/>
            <person name="Brown S."/>
            <person name="Dudchenko O."/>
            <person name="Machol I."/>
            <person name="Durand N."/>
            <person name="Shamim M."/>
            <person name="Lieberman A."/>
            <person name="Muzny D.M."/>
            <person name="Richards S."/>
            <person name="Yoder A."/>
            <person name="Worley K.C."/>
            <person name="Rogers J."/>
            <person name="Gibbs R.A."/>
        </authorList>
    </citation>
    <scope>NUCLEOTIDE SEQUENCE [LARGE SCALE GENOMIC DNA]</scope>
</reference>
<dbReference type="Ensembl" id="ENSMICT00000065539.1">
    <property type="protein sequence ID" value="ENSMICP00000046257.1"/>
    <property type="gene ID" value="ENSMICG00000000996.3"/>
</dbReference>
<name>A0A8C5Y6J6_MICMU</name>
<reference evidence="7" key="2">
    <citation type="submission" date="2025-08" db="UniProtKB">
        <authorList>
            <consortium name="Ensembl"/>
        </authorList>
    </citation>
    <scope>IDENTIFICATION</scope>
</reference>
<dbReference type="AlphaFoldDB" id="A0A8C5Y6J6"/>
<dbReference type="GO" id="GO:0003735">
    <property type="term" value="F:structural constituent of ribosome"/>
    <property type="evidence" value="ECO:0007669"/>
    <property type="project" value="InterPro"/>
</dbReference>
<evidence type="ECO:0000256" key="4">
    <source>
        <dbReference type="ARBA" id="ARBA00035223"/>
    </source>
</evidence>
<sequence length="157" mass="17860">MSAHLQWMVVRNCSSFLIKRNKQTYSTEPNNLKARNSFRYNGLIHRKTVGVEPAADGKGVVVVMKRRSGQRKPATSYVRTTINKNARATLSSIRHMIRKNKYRPDLRMGLALILLGLHCSLAVQRWANSSIPLRPYFPELLKKLNAQKSLPGHAHQS</sequence>
<dbReference type="Pfam" id="PF01778">
    <property type="entry name" value="Ribosomal_L28e"/>
    <property type="match status" value="1"/>
</dbReference>
<evidence type="ECO:0000259" key="6">
    <source>
        <dbReference type="Pfam" id="PF01778"/>
    </source>
</evidence>
<reference evidence="7" key="3">
    <citation type="submission" date="2025-09" db="UniProtKB">
        <authorList>
            <consortium name="Ensembl"/>
        </authorList>
    </citation>
    <scope>IDENTIFICATION</scope>
</reference>
<organism evidence="7 8">
    <name type="scientific">Microcebus murinus</name>
    <name type="common">Gray mouse lemur</name>
    <name type="synonym">Lemur murinus</name>
    <dbReference type="NCBI Taxonomy" id="30608"/>
    <lineage>
        <taxon>Eukaryota</taxon>
        <taxon>Metazoa</taxon>
        <taxon>Chordata</taxon>
        <taxon>Craniata</taxon>
        <taxon>Vertebrata</taxon>
        <taxon>Euteleostomi</taxon>
        <taxon>Mammalia</taxon>
        <taxon>Eutheria</taxon>
        <taxon>Euarchontoglires</taxon>
        <taxon>Primates</taxon>
        <taxon>Strepsirrhini</taxon>
        <taxon>Lemuriformes</taxon>
        <taxon>Cheirogaleidae</taxon>
        <taxon>Microcebus</taxon>
    </lineage>
</organism>
<dbReference type="GeneTree" id="ENSGT00390000008732"/>
<dbReference type="FunFam" id="3.30.390.110:FF:000002">
    <property type="entry name" value="60S ribosomal protein L28"/>
    <property type="match status" value="1"/>
</dbReference>
<accession>A0A8C5Y6J6</accession>
<dbReference type="PANTHER" id="PTHR10544">
    <property type="entry name" value="60S RIBOSOMAL PROTEIN L28"/>
    <property type="match status" value="1"/>
</dbReference>
<protein>
    <recommendedName>
        <fullName evidence="4">Large ribosomal subunit protein eL28</fullName>
    </recommendedName>
    <alternativeName>
        <fullName evidence="5">60S ribosomal protein L28</fullName>
    </alternativeName>
</protein>
<evidence type="ECO:0000256" key="5">
    <source>
        <dbReference type="ARBA" id="ARBA00035330"/>
    </source>
</evidence>
<keyword evidence="8" id="KW-1185">Reference proteome</keyword>
<gene>
    <name evidence="7" type="primary">RPL28</name>
</gene>
<proteinExistence type="inferred from homology"/>
<dbReference type="InterPro" id="IPR002672">
    <property type="entry name" value="Ribosomal_eL28"/>
</dbReference>
<evidence type="ECO:0000256" key="2">
    <source>
        <dbReference type="ARBA" id="ARBA00022980"/>
    </source>
</evidence>
<dbReference type="GO" id="GO:0005840">
    <property type="term" value="C:ribosome"/>
    <property type="evidence" value="ECO:0007669"/>
    <property type="project" value="UniProtKB-KW"/>
</dbReference>
<dbReference type="GO" id="GO:1990904">
    <property type="term" value="C:ribonucleoprotein complex"/>
    <property type="evidence" value="ECO:0007669"/>
    <property type="project" value="UniProtKB-KW"/>
</dbReference>
<dbReference type="Proteomes" id="UP000694394">
    <property type="component" value="Chromosome 22"/>
</dbReference>
<feature type="domain" description="Ribosomal eL28/Mak16" evidence="6">
    <location>
        <begin position="5"/>
        <end position="108"/>
    </location>
</feature>